<evidence type="ECO:0000313" key="2">
    <source>
        <dbReference type="EMBL" id="QHE59924.1"/>
    </source>
</evidence>
<dbReference type="InterPro" id="IPR026487">
    <property type="entry name" value="CHP04141"/>
</dbReference>
<dbReference type="Proteomes" id="UP000465062">
    <property type="component" value="Chromosome"/>
</dbReference>
<dbReference type="KEGG" id="bvq:FHE72_01940"/>
<accession>A0A6I6UB50</accession>
<feature type="region of interest" description="Disordered" evidence="1">
    <location>
        <begin position="38"/>
        <end position="57"/>
    </location>
</feature>
<sequence>MGQINIYKIATNKRVELVRQLSQKLDEVGTIRIERELKENSAKEPHQETLDVSETPAERTEKSEVVKEYYNFTLYISSPQEQKEINWNWLLDEFNQRIKTTLPNPKSVLLIQRNNDYYCVTFGFAYFLVDKYCDRNFAFNFARKLKYKEVKTTALTTPNSQKNKSINTYVNYNDFEFDSGESFTKIKAKVEVEENSSIFKEGIEIGNSIKFNIVENSLEKIVDLIMFIEDVMVNSPDQVKIPVFSKVIEDHLIDKLNMKLKEAIKEETYIVNFSEIDIIGTNETFNHNDSTYKISYKSKHKTIESLTQEELHKFAKENKFNLNENILDIKVVSFQNGNPVRTDFIKDLIDYTDDEERSLLSKGQWFKFNDDYLNYLEDSISEIETTYDPEYDFDKNEHKKFIDSKFILEKGEVIYQDLTEKEIKKKLKNKYYSEKYYNINLQEKFGFVNYDRDFTRVGTATIEEMDLYKDGTIYAVKIGNSSGKLSYVVDQSLQTLKIYKHKMSNNNLEIKEIGLWIILDRKTKLPIISGKPNINHLDMLILKNKIDHWKKEVRLLGYKPVIRINYVI</sequence>
<proteinExistence type="predicted"/>
<gene>
    <name evidence="2" type="ORF">FHE72_01940</name>
</gene>
<dbReference type="EMBL" id="CP047394">
    <property type="protein sequence ID" value="QHE59924.1"/>
    <property type="molecule type" value="Genomic_DNA"/>
</dbReference>
<dbReference type="AlphaFoldDB" id="A0A6I6UB50"/>
<evidence type="ECO:0000256" key="1">
    <source>
        <dbReference type="SAM" id="MobiDB-lite"/>
    </source>
</evidence>
<dbReference type="NCBIfam" id="TIGR04141">
    <property type="entry name" value="TIGR04141 family sporadically distributed protein"/>
    <property type="match status" value="1"/>
</dbReference>
<feature type="compositionally biased region" description="Basic and acidic residues" evidence="1">
    <location>
        <begin position="38"/>
        <end position="49"/>
    </location>
</feature>
<protein>
    <recommendedName>
        <fullName evidence="4">Sporadically distributed protein, TIGR04141 family</fullName>
    </recommendedName>
</protein>
<dbReference type="Pfam" id="PF19614">
    <property type="entry name" value="DUF6119"/>
    <property type="match status" value="1"/>
</dbReference>
<organism evidence="2 3">
    <name type="scientific">Rossellomorea vietnamensis</name>
    <dbReference type="NCBI Taxonomy" id="218284"/>
    <lineage>
        <taxon>Bacteria</taxon>
        <taxon>Bacillati</taxon>
        <taxon>Bacillota</taxon>
        <taxon>Bacilli</taxon>
        <taxon>Bacillales</taxon>
        <taxon>Bacillaceae</taxon>
        <taxon>Rossellomorea</taxon>
    </lineage>
</organism>
<evidence type="ECO:0008006" key="4">
    <source>
        <dbReference type="Google" id="ProtNLM"/>
    </source>
</evidence>
<reference evidence="2 3" key="1">
    <citation type="submission" date="2019-06" db="EMBL/GenBank/DDBJ databases">
        <title>An operon consisting of a P-type ATPase gene and a transcriptional regular gene given the different cadmium resistance in Bacillus vietamensis 151-6 and Bacillus marisflavi 151-25.</title>
        <authorList>
            <person name="Yu X."/>
        </authorList>
    </citation>
    <scope>NUCLEOTIDE SEQUENCE [LARGE SCALE GENOMIC DNA]</scope>
    <source>
        <strain evidence="2 3">151-6</strain>
    </source>
</reference>
<dbReference type="RefSeq" id="WP_159361055.1">
    <property type="nucleotide sequence ID" value="NZ_CP047394.1"/>
</dbReference>
<name>A0A6I6UB50_9BACI</name>
<evidence type="ECO:0000313" key="3">
    <source>
        <dbReference type="Proteomes" id="UP000465062"/>
    </source>
</evidence>